<dbReference type="PANTHER" id="PTHR31668:SF20">
    <property type="entry name" value="ZN(II)2CYS6 TRANSCRIPTION FACTOR (EUROFUNG)"/>
    <property type="match status" value="1"/>
</dbReference>
<dbReference type="GO" id="GO:0008270">
    <property type="term" value="F:zinc ion binding"/>
    <property type="evidence" value="ECO:0007669"/>
    <property type="project" value="InterPro"/>
</dbReference>
<dbReference type="OrthoDB" id="4132249at2759"/>
<dbReference type="STRING" id="1182542.W9YFA8"/>
<sequence length="555" mass="61934">MSPSKPKPTPNRDPEPATFDFINPPTSTSSTWQPALLSTGTIKNYVGFYFTNMHTTACILDRQTLAETISTRLATDSEVYCLTASICAFVMVQPGVNLAVAPGGYYDGEPPENRFAYTNMLLEDITRVRKSINYIGSPTLSSVQISFFLFSCYFSLEEQNMCWFHLREAATLAQILNMHEESSYLAGDPVENSYKRRMYWLLLVTERAYAIERHRPLSLHATIDLPTAQGAAEEQIISGFLHLASLFRYIDDTFMTLWNKAKGKCTAVWLSQLQHQLSSTLPSQLETTESQVVDIKITLHWLRIMVWQLSIASGRLSSSSPDPSLTFKFPVQVARDLIQDVRHISLNSMEVHGIGLIEKLFDVACTLTDIISYVPLEPSANIEGETPVECLNQFLGLISQLRGGSSRYLPLLVEKISDNLQSIVPRVELRQMDIKQGHAGATENIPKPAPSKRPRFLMLTWAHDQRPRGAIPESDSQAQQQKYHDQGQLPAACSPSTQESDTSTTPSSYSGSSGYTAQQQTHHPLAPAPRCVPSMEERSSLRHTLVDTTNSGQQK</sequence>
<evidence type="ECO:0000256" key="2">
    <source>
        <dbReference type="SAM" id="MobiDB-lite"/>
    </source>
</evidence>
<dbReference type="AlphaFoldDB" id="W9YFA8"/>
<dbReference type="HOGENOM" id="CLU_016574_3_1_1"/>
<comment type="caution">
    <text evidence="3">The sequence shown here is derived from an EMBL/GenBank/DDBJ whole genome shotgun (WGS) entry which is preliminary data.</text>
</comment>
<dbReference type="RefSeq" id="XP_007728462.1">
    <property type="nucleotide sequence ID" value="XM_007730272.1"/>
</dbReference>
<name>W9YFA8_9EURO</name>
<evidence type="ECO:0000256" key="1">
    <source>
        <dbReference type="ARBA" id="ARBA00023242"/>
    </source>
</evidence>
<feature type="compositionally biased region" description="Low complexity" evidence="2">
    <location>
        <begin position="500"/>
        <end position="516"/>
    </location>
</feature>
<feature type="compositionally biased region" description="Polar residues" evidence="2">
    <location>
        <begin position="546"/>
        <end position="555"/>
    </location>
</feature>
<dbReference type="PANTHER" id="PTHR31668">
    <property type="entry name" value="GLUCOSE TRANSPORT TRANSCRIPTION REGULATOR RGT1-RELATED-RELATED"/>
    <property type="match status" value="1"/>
</dbReference>
<dbReference type="Proteomes" id="UP000019478">
    <property type="component" value="Unassembled WGS sequence"/>
</dbReference>
<protein>
    <submittedName>
        <fullName evidence="3">Uncharacterized protein</fullName>
    </submittedName>
</protein>
<dbReference type="GO" id="GO:0003677">
    <property type="term" value="F:DNA binding"/>
    <property type="evidence" value="ECO:0007669"/>
    <property type="project" value="InterPro"/>
</dbReference>
<keyword evidence="1" id="KW-0539">Nucleus</keyword>
<dbReference type="EMBL" id="AMGY01000001">
    <property type="protein sequence ID" value="EXJ91572.1"/>
    <property type="molecule type" value="Genomic_DNA"/>
</dbReference>
<proteinExistence type="predicted"/>
<keyword evidence="4" id="KW-1185">Reference proteome</keyword>
<dbReference type="eggNOG" id="ENOG502RXSB">
    <property type="taxonomic scope" value="Eukaryota"/>
</dbReference>
<feature type="region of interest" description="Disordered" evidence="2">
    <location>
        <begin position="1"/>
        <end position="24"/>
    </location>
</feature>
<gene>
    <name evidence="3" type="ORF">A1O3_00120</name>
</gene>
<dbReference type="InterPro" id="IPR050797">
    <property type="entry name" value="Carb_Metab_Trans_Reg"/>
</dbReference>
<dbReference type="GeneID" id="19164262"/>
<organism evidence="3 4">
    <name type="scientific">Capronia epimyces CBS 606.96</name>
    <dbReference type="NCBI Taxonomy" id="1182542"/>
    <lineage>
        <taxon>Eukaryota</taxon>
        <taxon>Fungi</taxon>
        <taxon>Dikarya</taxon>
        <taxon>Ascomycota</taxon>
        <taxon>Pezizomycotina</taxon>
        <taxon>Eurotiomycetes</taxon>
        <taxon>Chaetothyriomycetidae</taxon>
        <taxon>Chaetothyriales</taxon>
        <taxon>Herpotrichiellaceae</taxon>
        <taxon>Capronia</taxon>
    </lineage>
</organism>
<feature type="region of interest" description="Disordered" evidence="2">
    <location>
        <begin position="467"/>
        <end position="555"/>
    </location>
</feature>
<dbReference type="CDD" id="cd12148">
    <property type="entry name" value="fungal_TF_MHR"/>
    <property type="match status" value="1"/>
</dbReference>
<accession>W9YFA8</accession>
<reference evidence="3 4" key="1">
    <citation type="submission" date="2013-03" db="EMBL/GenBank/DDBJ databases">
        <title>The Genome Sequence of Capronia epimyces CBS 606.96.</title>
        <authorList>
            <consortium name="The Broad Institute Genomics Platform"/>
            <person name="Cuomo C."/>
            <person name="de Hoog S."/>
            <person name="Gorbushina A."/>
            <person name="Walker B."/>
            <person name="Young S.K."/>
            <person name="Zeng Q."/>
            <person name="Gargeya S."/>
            <person name="Fitzgerald M."/>
            <person name="Haas B."/>
            <person name="Abouelleil A."/>
            <person name="Allen A.W."/>
            <person name="Alvarado L."/>
            <person name="Arachchi H.M."/>
            <person name="Berlin A.M."/>
            <person name="Chapman S.B."/>
            <person name="Gainer-Dewar J."/>
            <person name="Goldberg J."/>
            <person name="Griggs A."/>
            <person name="Gujja S."/>
            <person name="Hansen M."/>
            <person name="Howarth C."/>
            <person name="Imamovic A."/>
            <person name="Ireland A."/>
            <person name="Larimer J."/>
            <person name="McCowan C."/>
            <person name="Murphy C."/>
            <person name="Pearson M."/>
            <person name="Poon T.W."/>
            <person name="Priest M."/>
            <person name="Roberts A."/>
            <person name="Saif S."/>
            <person name="Shea T."/>
            <person name="Sisk P."/>
            <person name="Sykes S."/>
            <person name="Wortman J."/>
            <person name="Nusbaum C."/>
            <person name="Birren B."/>
        </authorList>
    </citation>
    <scope>NUCLEOTIDE SEQUENCE [LARGE SCALE GENOMIC DNA]</scope>
    <source>
        <strain evidence="3 4">CBS 606.96</strain>
    </source>
</reference>
<dbReference type="GO" id="GO:0006351">
    <property type="term" value="P:DNA-templated transcription"/>
    <property type="evidence" value="ECO:0007669"/>
    <property type="project" value="InterPro"/>
</dbReference>
<evidence type="ECO:0000313" key="3">
    <source>
        <dbReference type="EMBL" id="EXJ91572.1"/>
    </source>
</evidence>
<evidence type="ECO:0000313" key="4">
    <source>
        <dbReference type="Proteomes" id="UP000019478"/>
    </source>
</evidence>